<accession>A0ABV2APQ1</accession>
<proteinExistence type="predicted"/>
<evidence type="ECO:0000256" key="1">
    <source>
        <dbReference type="SAM" id="MobiDB-lite"/>
    </source>
</evidence>
<evidence type="ECO:0000313" key="3">
    <source>
        <dbReference type="Proteomes" id="UP001439008"/>
    </source>
</evidence>
<feature type="region of interest" description="Disordered" evidence="1">
    <location>
        <begin position="1"/>
        <end position="31"/>
    </location>
</feature>
<dbReference type="EMBL" id="JBDODL010001597">
    <property type="protein sequence ID" value="MES1921658.1"/>
    <property type="molecule type" value="Genomic_DNA"/>
</dbReference>
<gene>
    <name evidence="2" type="ORF">MHBO_003188</name>
</gene>
<dbReference type="Proteomes" id="UP001439008">
    <property type="component" value="Unassembled WGS sequence"/>
</dbReference>
<feature type="compositionally biased region" description="Basic and acidic residues" evidence="1">
    <location>
        <begin position="89"/>
        <end position="99"/>
    </location>
</feature>
<keyword evidence="3" id="KW-1185">Reference proteome</keyword>
<sequence>NGQNKKIDKNLNENDENFNKNGQNKKIDKNLNGNYENFNKNGENGQNKKIDKNLNENVENFNKNGQNKKNDKNLNENDENFNKNGENGQNKKIDKNLNENDENSKKLNINKNLYISVDTDNLGEDLDISGSTVETIITELKILIDEKSTEQSCFHCYGQIHSVVSIGLLKNIDGFGQFYKNVNFDQIL</sequence>
<evidence type="ECO:0000313" key="2">
    <source>
        <dbReference type="EMBL" id="MES1921658.1"/>
    </source>
</evidence>
<feature type="non-terminal residue" evidence="2">
    <location>
        <position position="1"/>
    </location>
</feature>
<feature type="region of interest" description="Disordered" evidence="1">
    <location>
        <begin position="62"/>
        <end position="99"/>
    </location>
</feature>
<name>A0ABV2APQ1_9EUKA</name>
<organism evidence="2 3">
    <name type="scientific">Bonamia ostreae</name>
    <dbReference type="NCBI Taxonomy" id="126728"/>
    <lineage>
        <taxon>Eukaryota</taxon>
        <taxon>Sar</taxon>
        <taxon>Rhizaria</taxon>
        <taxon>Endomyxa</taxon>
        <taxon>Ascetosporea</taxon>
        <taxon>Haplosporida</taxon>
        <taxon>Bonamia</taxon>
    </lineage>
</organism>
<comment type="caution">
    <text evidence="2">The sequence shown here is derived from an EMBL/GenBank/DDBJ whole genome shotgun (WGS) entry which is preliminary data.</text>
</comment>
<feature type="compositionally biased region" description="Basic and acidic residues" evidence="1">
    <location>
        <begin position="1"/>
        <end position="12"/>
    </location>
</feature>
<protein>
    <submittedName>
        <fullName evidence="2">Uncharacterized protein</fullName>
    </submittedName>
</protein>
<reference evidence="2 3" key="1">
    <citation type="journal article" date="2024" name="BMC Biol.">
        <title>Comparative genomics of Ascetosporea gives new insight into the evolutionary basis for animal parasitism in Rhizaria.</title>
        <authorList>
            <person name="Hiltunen Thoren M."/>
            <person name="Onut-Brannstrom I."/>
            <person name="Alfjorden A."/>
            <person name="Peckova H."/>
            <person name="Swords F."/>
            <person name="Hooper C."/>
            <person name="Holzer A.S."/>
            <person name="Bass D."/>
            <person name="Burki F."/>
        </authorList>
    </citation>
    <scope>NUCLEOTIDE SEQUENCE [LARGE SCALE GENOMIC DNA]</scope>
    <source>
        <strain evidence="2">20-A016</strain>
    </source>
</reference>